<dbReference type="EMBL" id="NBIV01000067">
    <property type="protein sequence ID" value="PXF45194.1"/>
    <property type="molecule type" value="Genomic_DNA"/>
</dbReference>
<dbReference type="Proteomes" id="UP000247409">
    <property type="component" value="Unassembled WGS sequence"/>
</dbReference>
<feature type="transmembrane region" description="Helical" evidence="2">
    <location>
        <begin position="12"/>
        <end position="31"/>
    </location>
</feature>
<dbReference type="Pfam" id="PF03016">
    <property type="entry name" value="Exostosin_GT47"/>
    <property type="match status" value="1"/>
</dbReference>
<accession>A0A2V3ISV9</accession>
<keyword evidence="2" id="KW-0472">Membrane</keyword>
<dbReference type="PANTHER" id="PTHR11062:SF281">
    <property type="entry name" value="EXOSTOSIN-LIKE 2"/>
    <property type="match status" value="1"/>
</dbReference>
<evidence type="ECO:0000259" key="3">
    <source>
        <dbReference type="Pfam" id="PF03016"/>
    </source>
</evidence>
<proteinExistence type="inferred from homology"/>
<keyword evidence="2" id="KW-0812">Transmembrane</keyword>
<keyword evidence="2" id="KW-1133">Transmembrane helix</keyword>
<gene>
    <name evidence="4" type="ORF">BWQ96_05024</name>
</gene>
<sequence>MTTFDTQIKRNISSIHLILHASAVILLLWRITSWIGSPLTAATASLHPASTTASAHQIASTVLTSALKHSSDVRVYVYNLPPKYNTLQVAKSHQKPAPIRDPYCDLNFYSAEVTLHRALLKSNARTLDPNRADFFYVPIYVTCFLINNHPNNLTKTGMFFDEAMLHVTRKYPFFNASQGRDHVYTFTQGFGARLAGDNWRKWRNGIFLTHNGDFNSEEFVPRKDIVIPPDLSHYITPVYSNNTERRPQGLDQRLFLAHFGGQAFSSSIADHRGSNYSGGVRQFLANDMYRTLGFRITGTRSEDYLHDMTNSMFCLAPEGWHPWSPRPYYGLLLGCVPVVLSERQELAFEDEIPYDDLVIWIRPEHVFSINTVLRSIPAQDILKRLRIMERIWPLFWYHGEGRALDTILAELARHKYSSHPSHNYRPV</sequence>
<feature type="domain" description="Exostosin GT47" evidence="3">
    <location>
        <begin position="71"/>
        <end position="376"/>
    </location>
</feature>
<evidence type="ECO:0000313" key="5">
    <source>
        <dbReference type="Proteomes" id="UP000247409"/>
    </source>
</evidence>
<dbReference type="GO" id="GO:0016757">
    <property type="term" value="F:glycosyltransferase activity"/>
    <property type="evidence" value="ECO:0007669"/>
    <property type="project" value="InterPro"/>
</dbReference>
<reference evidence="4 5" key="1">
    <citation type="journal article" date="2018" name="Mol. Biol. Evol.">
        <title>Analysis of the draft genome of the red seaweed Gracilariopsis chorda provides insights into genome size evolution in Rhodophyta.</title>
        <authorList>
            <person name="Lee J."/>
            <person name="Yang E.C."/>
            <person name="Graf L."/>
            <person name="Yang J.H."/>
            <person name="Qiu H."/>
            <person name="Zel Zion U."/>
            <person name="Chan C.X."/>
            <person name="Stephens T.G."/>
            <person name="Weber A.P.M."/>
            <person name="Boo G.H."/>
            <person name="Boo S.M."/>
            <person name="Kim K.M."/>
            <person name="Shin Y."/>
            <person name="Jung M."/>
            <person name="Lee S.J."/>
            <person name="Yim H.S."/>
            <person name="Lee J.H."/>
            <person name="Bhattacharya D."/>
            <person name="Yoon H.S."/>
        </authorList>
    </citation>
    <scope>NUCLEOTIDE SEQUENCE [LARGE SCALE GENOMIC DNA]</scope>
    <source>
        <strain evidence="4 5">SKKU-2015</strain>
        <tissue evidence="4">Whole body</tissue>
    </source>
</reference>
<protein>
    <submittedName>
        <fullName evidence="4">Putative glucuronosyltransferase</fullName>
    </submittedName>
</protein>
<keyword evidence="4" id="KW-0808">Transferase</keyword>
<dbReference type="InterPro" id="IPR040911">
    <property type="entry name" value="Exostosin_GT47"/>
</dbReference>
<dbReference type="PANTHER" id="PTHR11062">
    <property type="entry name" value="EXOSTOSIN HEPARAN SULFATE GLYCOSYLTRANSFERASE -RELATED"/>
    <property type="match status" value="1"/>
</dbReference>
<dbReference type="STRING" id="448386.A0A2V3ISV9"/>
<comment type="caution">
    <text evidence="4">The sequence shown here is derived from an EMBL/GenBank/DDBJ whole genome shotgun (WGS) entry which is preliminary data.</text>
</comment>
<name>A0A2V3ISV9_9FLOR</name>
<organism evidence="4 5">
    <name type="scientific">Gracilariopsis chorda</name>
    <dbReference type="NCBI Taxonomy" id="448386"/>
    <lineage>
        <taxon>Eukaryota</taxon>
        <taxon>Rhodophyta</taxon>
        <taxon>Florideophyceae</taxon>
        <taxon>Rhodymeniophycidae</taxon>
        <taxon>Gracilariales</taxon>
        <taxon>Gracilariaceae</taxon>
        <taxon>Gracilariopsis</taxon>
    </lineage>
</organism>
<evidence type="ECO:0000313" key="4">
    <source>
        <dbReference type="EMBL" id="PXF45194.1"/>
    </source>
</evidence>
<dbReference type="OrthoDB" id="1924787at2759"/>
<dbReference type="AlphaFoldDB" id="A0A2V3ISV9"/>
<keyword evidence="5" id="KW-1185">Reference proteome</keyword>
<evidence type="ECO:0000256" key="2">
    <source>
        <dbReference type="SAM" id="Phobius"/>
    </source>
</evidence>
<evidence type="ECO:0000256" key="1">
    <source>
        <dbReference type="ARBA" id="ARBA00010271"/>
    </source>
</evidence>
<dbReference type="InterPro" id="IPR004263">
    <property type="entry name" value="Exostosin"/>
</dbReference>
<comment type="similarity">
    <text evidence="1">Belongs to the glycosyltransferase 47 family.</text>
</comment>